<proteinExistence type="predicted"/>
<feature type="region of interest" description="Disordered" evidence="1">
    <location>
        <begin position="129"/>
        <end position="150"/>
    </location>
</feature>
<name>A0A4C1Z0G8_EUMVA</name>
<sequence>MGHQNNVCPILVVLTRQSLFMSRRRGRPRLLFSELLRRAARRADVGLIGSDAGPDGKLFFVRVDCGDLVIAPFVTLNPPNRSNVDKRGPLWYIEGWKTKAVCELQRRPESQARRQQAIRGTQVQAGREDATGLGFDDSDSNKNGRFGDNQCSLERRHGLQTQKQRAAAIVVSVTGGVAGGGIMDFSFANIGK</sequence>
<accession>A0A4C1Z0G8</accession>
<comment type="caution">
    <text evidence="2">The sequence shown here is derived from an EMBL/GenBank/DDBJ whole genome shotgun (WGS) entry which is preliminary data.</text>
</comment>
<dbReference type="Proteomes" id="UP000299102">
    <property type="component" value="Unassembled WGS sequence"/>
</dbReference>
<organism evidence="2 3">
    <name type="scientific">Eumeta variegata</name>
    <name type="common">Bagworm moth</name>
    <name type="synonym">Eumeta japonica</name>
    <dbReference type="NCBI Taxonomy" id="151549"/>
    <lineage>
        <taxon>Eukaryota</taxon>
        <taxon>Metazoa</taxon>
        <taxon>Ecdysozoa</taxon>
        <taxon>Arthropoda</taxon>
        <taxon>Hexapoda</taxon>
        <taxon>Insecta</taxon>
        <taxon>Pterygota</taxon>
        <taxon>Neoptera</taxon>
        <taxon>Endopterygota</taxon>
        <taxon>Lepidoptera</taxon>
        <taxon>Glossata</taxon>
        <taxon>Ditrysia</taxon>
        <taxon>Tineoidea</taxon>
        <taxon>Psychidae</taxon>
        <taxon>Oiketicinae</taxon>
        <taxon>Eumeta</taxon>
    </lineage>
</organism>
<keyword evidence="3" id="KW-1185">Reference proteome</keyword>
<protein>
    <submittedName>
        <fullName evidence="2">Uncharacterized protein</fullName>
    </submittedName>
</protein>
<reference evidence="2 3" key="1">
    <citation type="journal article" date="2019" name="Commun. Biol.">
        <title>The bagworm genome reveals a unique fibroin gene that provides high tensile strength.</title>
        <authorList>
            <person name="Kono N."/>
            <person name="Nakamura H."/>
            <person name="Ohtoshi R."/>
            <person name="Tomita M."/>
            <person name="Numata K."/>
            <person name="Arakawa K."/>
        </authorList>
    </citation>
    <scope>NUCLEOTIDE SEQUENCE [LARGE SCALE GENOMIC DNA]</scope>
</reference>
<dbReference type="AlphaFoldDB" id="A0A4C1Z0G8"/>
<gene>
    <name evidence="2" type="ORF">EVAR_52899_1</name>
</gene>
<evidence type="ECO:0000256" key="1">
    <source>
        <dbReference type="SAM" id="MobiDB-lite"/>
    </source>
</evidence>
<dbReference type="EMBL" id="BGZK01001475">
    <property type="protein sequence ID" value="GBP80692.1"/>
    <property type="molecule type" value="Genomic_DNA"/>
</dbReference>
<evidence type="ECO:0000313" key="2">
    <source>
        <dbReference type="EMBL" id="GBP80692.1"/>
    </source>
</evidence>
<evidence type="ECO:0000313" key="3">
    <source>
        <dbReference type="Proteomes" id="UP000299102"/>
    </source>
</evidence>